<evidence type="ECO:0000313" key="2">
    <source>
        <dbReference type="EMBL" id="CAK0910813.1"/>
    </source>
</evidence>
<gene>
    <name evidence="2" type="ORF">PCOR1329_LOCUS84876</name>
</gene>
<dbReference type="EMBL" id="CAUYUJ010022466">
    <property type="protein sequence ID" value="CAK0910813.1"/>
    <property type="molecule type" value="Genomic_DNA"/>
</dbReference>
<name>A0ABN9YF27_9DINO</name>
<organism evidence="2 3">
    <name type="scientific">Prorocentrum cordatum</name>
    <dbReference type="NCBI Taxonomy" id="2364126"/>
    <lineage>
        <taxon>Eukaryota</taxon>
        <taxon>Sar</taxon>
        <taxon>Alveolata</taxon>
        <taxon>Dinophyceae</taxon>
        <taxon>Prorocentrales</taxon>
        <taxon>Prorocentraceae</taxon>
        <taxon>Prorocentrum</taxon>
    </lineage>
</organism>
<dbReference type="Proteomes" id="UP001189429">
    <property type="component" value="Unassembled WGS sequence"/>
</dbReference>
<feature type="compositionally biased region" description="Low complexity" evidence="1">
    <location>
        <begin position="1"/>
        <end position="10"/>
    </location>
</feature>
<proteinExistence type="predicted"/>
<evidence type="ECO:0000256" key="1">
    <source>
        <dbReference type="SAM" id="MobiDB-lite"/>
    </source>
</evidence>
<accession>A0ABN9YF27</accession>
<feature type="region of interest" description="Disordered" evidence="1">
    <location>
        <begin position="1"/>
        <end position="57"/>
    </location>
</feature>
<sequence length="257" mass="27862">MPEGEAAGNGAAAGSGGQLPPWFSGHIATVNKRAGEGSAPDERAPKHGRQQGQVQAKDKDRLVVAIGQLQLANSRELADVAANTFKRYELPVDTGLVATSVKSGQQYDEISRDLKEKAKAGETVDWRGRGPPHLHVFTGACLYGAEMTPSAGPTQEQEKQLKKAFEQVRAEKLMTMTPQELTRAVLYFRVKVHKKPSDGGKHKCTLFFNFDLSTDFGRVVAPLMETLIQLEGEVFLSGAAPRGPLEREIASLLAARK</sequence>
<reference evidence="2" key="1">
    <citation type="submission" date="2023-10" db="EMBL/GenBank/DDBJ databases">
        <authorList>
            <person name="Chen Y."/>
            <person name="Shah S."/>
            <person name="Dougan E. K."/>
            <person name="Thang M."/>
            <person name="Chan C."/>
        </authorList>
    </citation>
    <scope>NUCLEOTIDE SEQUENCE [LARGE SCALE GENOMIC DNA]</scope>
</reference>
<protein>
    <submittedName>
        <fullName evidence="2">Uncharacterized protein</fullName>
    </submittedName>
</protein>
<evidence type="ECO:0000313" key="3">
    <source>
        <dbReference type="Proteomes" id="UP001189429"/>
    </source>
</evidence>
<comment type="caution">
    <text evidence="2">The sequence shown here is derived from an EMBL/GenBank/DDBJ whole genome shotgun (WGS) entry which is preliminary data.</text>
</comment>
<keyword evidence="3" id="KW-1185">Reference proteome</keyword>